<feature type="compositionally biased region" description="Low complexity" evidence="1">
    <location>
        <begin position="27"/>
        <end position="63"/>
    </location>
</feature>
<dbReference type="PROSITE" id="PS50021">
    <property type="entry name" value="CH"/>
    <property type="match status" value="1"/>
</dbReference>
<dbReference type="STRING" id="1380566.A0A219ARZ1"/>
<dbReference type="PANTHER" id="PTHR14149">
    <property type="entry name" value="RAS GTPASE-ACTIVATING PROTEIN WITH IQ MOTIF"/>
    <property type="match status" value="1"/>
</dbReference>
<name>A0A219ARZ1_METCM</name>
<accession>A0A219ARZ1</accession>
<dbReference type="GO" id="GO:1903479">
    <property type="term" value="P:mitotic actomyosin contractile ring assembly actin filament organization"/>
    <property type="evidence" value="ECO:0007669"/>
    <property type="project" value="TreeGrafter"/>
</dbReference>
<evidence type="ECO:0000313" key="4">
    <source>
        <dbReference type="Proteomes" id="UP000078397"/>
    </source>
</evidence>
<dbReference type="Pfam" id="PF00307">
    <property type="entry name" value="CH"/>
    <property type="match status" value="1"/>
</dbReference>
<feature type="region of interest" description="Disordered" evidence="1">
    <location>
        <begin position="101"/>
        <end position="153"/>
    </location>
</feature>
<dbReference type="Proteomes" id="UP000078397">
    <property type="component" value="Unassembled WGS sequence"/>
</dbReference>
<gene>
    <name evidence="3" type="ORF">VFPPC_18746</name>
</gene>
<dbReference type="GO" id="GO:0005096">
    <property type="term" value="F:GTPase activator activity"/>
    <property type="evidence" value="ECO:0007669"/>
    <property type="project" value="TreeGrafter"/>
</dbReference>
<feature type="region of interest" description="Disordered" evidence="1">
    <location>
        <begin position="165"/>
        <end position="184"/>
    </location>
</feature>
<dbReference type="Gene3D" id="1.10.418.10">
    <property type="entry name" value="Calponin-like domain"/>
    <property type="match status" value="1"/>
</dbReference>
<evidence type="ECO:0000256" key="1">
    <source>
        <dbReference type="SAM" id="MobiDB-lite"/>
    </source>
</evidence>
<feature type="compositionally biased region" description="Polar residues" evidence="1">
    <location>
        <begin position="196"/>
        <end position="212"/>
    </location>
</feature>
<feature type="region of interest" description="Disordered" evidence="1">
    <location>
        <begin position="1"/>
        <end position="87"/>
    </location>
</feature>
<dbReference type="InterPro" id="IPR001715">
    <property type="entry name" value="CH_dom"/>
</dbReference>
<dbReference type="AlphaFoldDB" id="A0A219ARZ1"/>
<protein>
    <submittedName>
        <fullName evidence="3">Ras GTPase activating protein</fullName>
    </submittedName>
</protein>
<evidence type="ECO:0000313" key="3">
    <source>
        <dbReference type="EMBL" id="OWT43527.1"/>
    </source>
</evidence>
<dbReference type="EMBL" id="LSBJ02000001">
    <property type="protein sequence ID" value="OWT43527.1"/>
    <property type="molecule type" value="Genomic_DNA"/>
</dbReference>
<feature type="domain" description="Calponin-homology (CH)" evidence="2">
    <location>
        <begin position="301"/>
        <end position="385"/>
    </location>
</feature>
<dbReference type="GO" id="GO:0051015">
    <property type="term" value="F:actin filament binding"/>
    <property type="evidence" value="ECO:0007669"/>
    <property type="project" value="TreeGrafter"/>
</dbReference>
<dbReference type="PANTHER" id="PTHR14149:SF14">
    <property type="entry name" value="CALPONIN-HOMOLOGY (CH) DOMAIN-CONTAINING PROTEIN"/>
    <property type="match status" value="1"/>
</dbReference>
<sequence length="385" mass="42530">MSFHPHPLRPSRTADLAPPTSFMHSKNSNINTSTSISNPNINRFPSTTSSSASSGYSSTSDHSANTQYSSVSSGYGSPAGYKHKRGQSDVLARARTFEAGAMNGFNRGTDNPPATPPRQSLRPLPQAPASSPRSAGHGGSPQPSFRHDRGKSVPDISKLSLSQYDGAAASPTSPPRPLPMRPNSMLLTRSDSILQSKTPMSHGNSPQGSHTTHIGRPDLELLGRSTTRELRTLSRLAESDVAEDFTIRSPAQEVVGLRGRRRLQRADKPNGARGAKSGGYGWEGRNWMDKQRQFLQAYEYLCHIGEAKEWIEDVTQKTLPPIVELEEALRDGVTLANVVEALNPQRHFRIFHHPKLQFRHSDNIAIFFRYLDEVELPDLFRIRTH</sequence>
<comment type="caution">
    <text evidence="3">The sequence shown here is derived from an EMBL/GenBank/DDBJ whole genome shotgun (WGS) entry which is preliminary data.</text>
</comment>
<dbReference type="KEGG" id="pchm:VFPPC_18746"/>
<keyword evidence="4" id="KW-1185">Reference proteome</keyword>
<dbReference type="GeneID" id="33937432"/>
<dbReference type="GO" id="GO:0110085">
    <property type="term" value="C:mitotic actomyosin contractile ring"/>
    <property type="evidence" value="ECO:0007669"/>
    <property type="project" value="TreeGrafter"/>
</dbReference>
<evidence type="ECO:0000259" key="2">
    <source>
        <dbReference type="PROSITE" id="PS50021"/>
    </source>
</evidence>
<feature type="compositionally biased region" description="Polar residues" evidence="1">
    <location>
        <begin position="64"/>
        <end position="75"/>
    </location>
</feature>
<dbReference type="RefSeq" id="XP_022285943.1">
    <property type="nucleotide sequence ID" value="XM_022430313.1"/>
</dbReference>
<dbReference type="OrthoDB" id="775356at2759"/>
<reference evidence="3 4" key="1">
    <citation type="journal article" date="2016" name="PLoS Pathog.">
        <title>Biosynthesis of antibiotic leucinostatins in bio-control fungus Purpureocillium lilacinum and their inhibition on phytophthora revealed by genome mining.</title>
        <authorList>
            <person name="Wang G."/>
            <person name="Liu Z."/>
            <person name="Lin R."/>
            <person name="Li E."/>
            <person name="Mao Z."/>
            <person name="Ling J."/>
            <person name="Yang Y."/>
            <person name="Yin W.B."/>
            <person name="Xie B."/>
        </authorList>
    </citation>
    <scope>NUCLEOTIDE SEQUENCE [LARGE SCALE GENOMIC DNA]</scope>
    <source>
        <strain evidence="3">170</strain>
    </source>
</reference>
<feature type="region of interest" description="Disordered" evidence="1">
    <location>
        <begin position="196"/>
        <end position="222"/>
    </location>
</feature>
<dbReference type="InterPro" id="IPR036872">
    <property type="entry name" value="CH_dom_sf"/>
</dbReference>
<dbReference type="GO" id="GO:0005516">
    <property type="term" value="F:calmodulin binding"/>
    <property type="evidence" value="ECO:0007669"/>
    <property type="project" value="TreeGrafter"/>
</dbReference>
<organism evidence="3 4">
    <name type="scientific">Pochonia chlamydosporia 170</name>
    <dbReference type="NCBI Taxonomy" id="1380566"/>
    <lineage>
        <taxon>Eukaryota</taxon>
        <taxon>Fungi</taxon>
        <taxon>Dikarya</taxon>
        <taxon>Ascomycota</taxon>
        <taxon>Pezizomycotina</taxon>
        <taxon>Sordariomycetes</taxon>
        <taxon>Hypocreomycetidae</taxon>
        <taxon>Hypocreales</taxon>
        <taxon>Clavicipitaceae</taxon>
        <taxon>Pochonia</taxon>
    </lineage>
</organism>
<dbReference type="SUPFAM" id="SSF47576">
    <property type="entry name" value="Calponin-homology domain, CH-domain"/>
    <property type="match status" value="1"/>
</dbReference>
<proteinExistence type="predicted"/>